<dbReference type="Proteomes" id="UP000681722">
    <property type="component" value="Unassembled WGS sequence"/>
</dbReference>
<proteinExistence type="predicted"/>
<keyword evidence="1" id="KW-0732">Signal</keyword>
<accession>A0A815FEG8</accession>
<evidence type="ECO:0000313" key="3">
    <source>
        <dbReference type="EMBL" id="CAF1324212.1"/>
    </source>
</evidence>
<dbReference type="Proteomes" id="UP000677228">
    <property type="component" value="Unassembled WGS sequence"/>
</dbReference>
<reference evidence="3" key="1">
    <citation type="submission" date="2021-02" db="EMBL/GenBank/DDBJ databases">
        <authorList>
            <person name="Nowell W R."/>
        </authorList>
    </citation>
    <scope>NUCLEOTIDE SEQUENCE</scope>
</reference>
<evidence type="ECO:0000313" key="4">
    <source>
        <dbReference type="EMBL" id="CAF4126050.1"/>
    </source>
</evidence>
<feature type="signal peptide" evidence="1">
    <location>
        <begin position="1"/>
        <end position="19"/>
    </location>
</feature>
<keyword evidence="6" id="KW-1185">Reference proteome</keyword>
<evidence type="ECO:0000313" key="2">
    <source>
        <dbReference type="EMBL" id="CAF1316892.1"/>
    </source>
</evidence>
<evidence type="ECO:0000313" key="6">
    <source>
        <dbReference type="Proteomes" id="UP000663829"/>
    </source>
</evidence>
<dbReference type="EMBL" id="CAJOBA010042067">
    <property type="protein sequence ID" value="CAF4126050.1"/>
    <property type="molecule type" value="Genomic_DNA"/>
</dbReference>
<gene>
    <name evidence="3" type="ORF">GPM918_LOCUS29624</name>
    <name evidence="2" type="ORF">OVA965_LOCUS29253</name>
    <name evidence="5" type="ORF">SRO942_LOCUS30211</name>
    <name evidence="4" type="ORF">TMI583_LOCUS30020</name>
</gene>
<comment type="caution">
    <text evidence="3">The sequence shown here is derived from an EMBL/GenBank/DDBJ whole genome shotgun (WGS) entry which is preliminary data.</text>
</comment>
<name>A0A815FEG8_9BILA</name>
<dbReference type="AlphaFoldDB" id="A0A815FEG8"/>
<dbReference type="EMBL" id="CAJOBC010049424">
    <property type="protein sequence ID" value="CAF4172636.1"/>
    <property type="molecule type" value="Genomic_DNA"/>
</dbReference>
<feature type="chain" id="PRO_5036411566" evidence="1">
    <location>
        <begin position="20"/>
        <end position="148"/>
    </location>
</feature>
<dbReference type="OrthoDB" id="10003862at2759"/>
<evidence type="ECO:0000313" key="5">
    <source>
        <dbReference type="EMBL" id="CAF4172636.1"/>
    </source>
</evidence>
<protein>
    <submittedName>
        <fullName evidence="3">Uncharacterized protein</fullName>
    </submittedName>
</protein>
<dbReference type="Proteomes" id="UP000682733">
    <property type="component" value="Unassembled WGS sequence"/>
</dbReference>
<evidence type="ECO:0000256" key="1">
    <source>
        <dbReference type="SAM" id="SignalP"/>
    </source>
</evidence>
<dbReference type="EMBL" id="CAJNOQ010013564">
    <property type="protein sequence ID" value="CAF1324212.1"/>
    <property type="molecule type" value="Genomic_DNA"/>
</dbReference>
<dbReference type="EMBL" id="CAJNOK010020468">
    <property type="protein sequence ID" value="CAF1316892.1"/>
    <property type="molecule type" value="Genomic_DNA"/>
</dbReference>
<dbReference type="Proteomes" id="UP000663829">
    <property type="component" value="Unassembled WGS sequence"/>
</dbReference>
<organism evidence="3 6">
    <name type="scientific">Didymodactylos carnosus</name>
    <dbReference type="NCBI Taxonomy" id="1234261"/>
    <lineage>
        <taxon>Eukaryota</taxon>
        <taxon>Metazoa</taxon>
        <taxon>Spiralia</taxon>
        <taxon>Gnathifera</taxon>
        <taxon>Rotifera</taxon>
        <taxon>Eurotatoria</taxon>
        <taxon>Bdelloidea</taxon>
        <taxon>Philodinida</taxon>
        <taxon>Philodinidae</taxon>
        <taxon>Didymodactylos</taxon>
    </lineage>
</organism>
<sequence>MYYLTTLCLFIIGSYLTSAFPQGWHPDYQPQDQLNDMNLDIVKTTPVSHNYFNELNSLNNAILSDEDIVDSLLNENLNLVRVIEKICTFYDCQSTKYRRDYMNNDGSMRTIYQVNHNSRKRLSSLFHGIPKFGKRTFSAAFTGIPKFG</sequence>